<evidence type="ECO:0000313" key="2">
    <source>
        <dbReference type="Proteomes" id="UP001216139"/>
    </source>
</evidence>
<evidence type="ECO:0000313" key="1">
    <source>
        <dbReference type="EMBL" id="WCT13846.1"/>
    </source>
</evidence>
<protein>
    <recommendedName>
        <fullName evidence="3">FlgD-like protein</fullName>
    </recommendedName>
</protein>
<dbReference type="SUPFAM" id="SSF63825">
    <property type="entry name" value="YWTD domain"/>
    <property type="match status" value="1"/>
</dbReference>
<name>A0ABY7TBM0_9SPHI</name>
<sequence length="776" mass="86982">MLNYKSFFITLSRSAFHISTLIISFVFLNFNVCVAQTNGANRTFSFSLAQGAKTSAGVFAKDSTLIRTLWSGTYFDAGHHSADWDGKDDEGLPAKPGTYIVKVLSNNVKYKWEGVIGNTSDSLSGPSVMHSMDALNSIAIANGVAYYTTHYNEQNTATFKFNVDNPYSKQAILNKGITALFVATDGKTVYWAGNDANIDSNSFVYGTYCSNDAEANFEFGQIVKTKYARTFQSAIDVIKKNGSTITGLAVQTRSSFLFVTHQKLNTIDVLNKTNGFIVKSVHIDSPGLITIDNDNNLWLRYNAKGRRVIGKFKVGKDGDLINTNIVIQNIENPVAMAVSPDNRILLVADAGNSQQLKAFDISNAALKWTYGKKGGYYETPDVSNDKFYFSDKRGEFSSTIAFEANGSFWVEDAGNCRLQHYSNNLTFINNLMFLSRSYSMAVDFNNPTRIFSDYLEFKIDYTKPLKPRNNSWTLVKNWGANIPASLDDKYKRMHSVVTLNNGHTYFTIFDNKNKDWLIAELPKKGNLRISNTVLGNINSQLYPDGSVRTEVLTSNQQAAWKKRELKGFDSDNNPLWGDDQILLSLTIRNGDPIKRTNLNIYHAADITQSNILVVYDNTRADTNLPNWHLGGIKLGQNKWFWKTAIGTPANYKGIYPLDGAFDNRNTHYSGSVTLLMTKNIFWGYYGEGWQGTQVNKWNHIYDNGLFVGQFGVTGLDNKNIEAPPMMAGNAFSAAIIKTNTNEVYLYHNDESYHSGIHRWKIINLDSIKEQNIKISL</sequence>
<accession>A0ABY7TBM0</accession>
<dbReference type="RefSeq" id="WP_273632150.1">
    <property type="nucleotide sequence ID" value="NZ_CP117167.1"/>
</dbReference>
<keyword evidence="2" id="KW-1185">Reference proteome</keyword>
<dbReference type="Gene3D" id="2.130.10.10">
    <property type="entry name" value="YVTN repeat-like/Quinoprotein amine dehydrogenase"/>
    <property type="match status" value="1"/>
</dbReference>
<gene>
    <name evidence="1" type="ORF">PQO05_07865</name>
</gene>
<dbReference type="Gene3D" id="2.60.40.4070">
    <property type="match status" value="1"/>
</dbReference>
<reference evidence="1 2" key="1">
    <citation type="submission" date="2023-02" db="EMBL/GenBank/DDBJ databases">
        <title>Genome sequence of Mucilaginibacter jinjuensis strain KACC 16571.</title>
        <authorList>
            <person name="Kim S."/>
            <person name="Heo J."/>
            <person name="Kwon S.-W."/>
        </authorList>
    </citation>
    <scope>NUCLEOTIDE SEQUENCE [LARGE SCALE GENOMIC DNA]</scope>
    <source>
        <strain evidence="1 2">KACC 16571</strain>
    </source>
</reference>
<evidence type="ECO:0008006" key="3">
    <source>
        <dbReference type="Google" id="ProtNLM"/>
    </source>
</evidence>
<dbReference type="SUPFAM" id="SSF63829">
    <property type="entry name" value="Calcium-dependent phosphotriesterase"/>
    <property type="match status" value="1"/>
</dbReference>
<proteinExistence type="predicted"/>
<dbReference type="EMBL" id="CP117167">
    <property type="protein sequence ID" value="WCT13846.1"/>
    <property type="molecule type" value="Genomic_DNA"/>
</dbReference>
<organism evidence="1 2">
    <name type="scientific">Mucilaginibacter jinjuensis</name>
    <dbReference type="NCBI Taxonomy" id="1176721"/>
    <lineage>
        <taxon>Bacteria</taxon>
        <taxon>Pseudomonadati</taxon>
        <taxon>Bacteroidota</taxon>
        <taxon>Sphingobacteriia</taxon>
        <taxon>Sphingobacteriales</taxon>
        <taxon>Sphingobacteriaceae</taxon>
        <taxon>Mucilaginibacter</taxon>
    </lineage>
</organism>
<dbReference type="InterPro" id="IPR015943">
    <property type="entry name" value="WD40/YVTN_repeat-like_dom_sf"/>
</dbReference>
<dbReference type="Proteomes" id="UP001216139">
    <property type="component" value="Chromosome"/>
</dbReference>